<accession>F0Y8K0</accession>
<evidence type="ECO:0000256" key="2">
    <source>
        <dbReference type="SAM" id="SignalP"/>
    </source>
</evidence>
<name>F0Y8K0_AURAN</name>
<dbReference type="AlphaFoldDB" id="F0Y8K0"/>
<keyword evidence="4" id="KW-1185">Reference proteome</keyword>
<organism evidence="4">
    <name type="scientific">Aureococcus anophagefferens</name>
    <name type="common">Harmful bloom alga</name>
    <dbReference type="NCBI Taxonomy" id="44056"/>
    <lineage>
        <taxon>Eukaryota</taxon>
        <taxon>Sar</taxon>
        <taxon>Stramenopiles</taxon>
        <taxon>Ochrophyta</taxon>
        <taxon>Pelagophyceae</taxon>
        <taxon>Pelagomonadales</taxon>
        <taxon>Pelagomonadaceae</taxon>
        <taxon>Aureococcus</taxon>
    </lineage>
</organism>
<dbReference type="EMBL" id="GL833127">
    <property type="protein sequence ID" value="EGB08702.1"/>
    <property type="molecule type" value="Genomic_DNA"/>
</dbReference>
<dbReference type="KEGG" id="aaf:AURANDRAFT_64009"/>
<feature type="chain" id="PRO_5003262797" description="Sulfotransferase domain-containing protein" evidence="2">
    <location>
        <begin position="20"/>
        <end position="678"/>
    </location>
</feature>
<dbReference type="eggNOG" id="ENOG502T20U">
    <property type="taxonomic scope" value="Eukaryota"/>
</dbReference>
<dbReference type="InParanoid" id="F0Y8K0"/>
<dbReference type="RefSeq" id="XP_009036689.1">
    <property type="nucleotide sequence ID" value="XM_009038441.1"/>
</dbReference>
<gene>
    <name evidence="3" type="ORF">AURANDRAFT_64009</name>
</gene>
<sequence length="678" mass="70926">MTACARCAALLVACCVVGAGSQAPPRPILAVSVSRSGGGTLCDLACRQFHGGPDMDCRLEGGAFHYLKALNGSVADHNLTFAATARAMAADAALCNAVVVEPGRRLGAGARAVLDAAAAAPAGASLWTAYAWLLLVRDPIKRFVSYAAKTRGLDRRLDAAGFRAAVRGGGSEGDRRQLRNFATRHLLPGARFNATADACAPDVLAAALAVLPRYAAVLNLADLPGESYFVLGAVVGLEAAEPPRAAAPETAAAYAKARGYDLDGEALGLLRLANLCDLEVVARANRLVSQLAVARGYAPPKAPAAAAPPDADTEASAAAARWAAAAVDAVEDEARRRADALWVAFKRVVAASKGSCVNVWDGPASRLRFAQVPKASSTATMAVLAAAEAPGVLAYVSAADPAGPDAGRRLCYTCPYRAAPPWPPGRPKVAITFAWTREPTFRFISGYYTETPARFHAFVSDMFAASRERLLTGHLALQAPVLKSVGQNCGHRFDYVWPLEDGTAPLWRLLEARVGLAGLAAAAEAAGFHHKHDAGAIVGARTAAALADQDENTQRRFRYSQRAYDAANAAKRVAFESFGAITPATLPDSVQATLCELLAVDYAALGYAWPPACAAYAATVAARDEAGRVGKLQGEVAELRDEVARLTKLLAEKAVDAPKPSGPPTKPKPRRCKGKVCF</sequence>
<evidence type="ECO:0000313" key="3">
    <source>
        <dbReference type="EMBL" id="EGB08702.1"/>
    </source>
</evidence>
<reference evidence="3 4" key="1">
    <citation type="journal article" date="2011" name="Proc. Natl. Acad. Sci. U.S.A.">
        <title>Niche of harmful alga Aureococcus anophagefferens revealed through ecogenomics.</title>
        <authorList>
            <person name="Gobler C.J."/>
            <person name="Berry D.L."/>
            <person name="Dyhrman S.T."/>
            <person name="Wilhelm S.W."/>
            <person name="Salamov A."/>
            <person name="Lobanov A.V."/>
            <person name="Zhang Y."/>
            <person name="Collier J.L."/>
            <person name="Wurch L.L."/>
            <person name="Kustka A.B."/>
            <person name="Dill B.D."/>
            <person name="Shah M."/>
            <person name="VerBerkmoes N.C."/>
            <person name="Kuo A."/>
            <person name="Terry A."/>
            <person name="Pangilinan J."/>
            <person name="Lindquist E.A."/>
            <person name="Lucas S."/>
            <person name="Paulsen I.T."/>
            <person name="Hattenrath-Lehmann T.K."/>
            <person name="Talmage S.C."/>
            <person name="Walker E.A."/>
            <person name="Koch F."/>
            <person name="Burson A.M."/>
            <person name="Marcoval M.A."/>
            <person name="Tang Y.Z."/>
            <person name="Lecleir G.R."/>
            <person name="Coyne K.J."/>
            <person name="Berg G.M."/>
            <person name="Bertrand E.M."/>
            <person name="Saito M.A."/>
            <person name="Gladyshev V.N."/>
            <person name="Grigoriev I.V."/>
        </authorList>
    </citation>
    <scope>NUCLEOTIDE SEQUENCE [LARGE SCALE GENOMIC DNA]</scope>
    <source>
        <strain evidence="4">CCMP 1984</strain>
    </source>
</reference>
<dbReference type="OrthoDB" id="427659at2759"/>
<keyword evidence="2" id="KW-0732">Signal</keyword>
<evidence type="ECO:0008006" key="5">
    <source>
        <dbReference type="Google" id="ProtNLM"/>
    </source>
</evidence>
<feature type="signal peptide" evidence="2">
    <location>
        <begin position="1"/>
        <end position="19"/>
    </location>
</feature>
<protein>
    <recommendedName>
        <fullName evidence="5">Sulfotransferase domain-containing protein</fullName>
    </recommendedName>
</protein>
<evidence type="ECO:0000313" key="4">
    <source>
        <dbReference type="Proteomes" id="UP000002729"/>
    </source>
</evidence>
<dbReference type="GeneID" id="20224621"/>
<feature type="region of interest" description="Disordered" evidence="1">
    <location>
        <begin position="654"/>
        <end position="678"/>
    </location>
</feature>
<feature type="compositionally biased region" description="Basic residues" evidence="1">
    <location>
        <begin position="667"/>
        <end position="678"/>
    </location>
</feature>
<evidence type="ECO:0000256" key="1">
    <source>
        <dbReference type="SAM" id="MobiDB-lite"/>
    </source>
</evidence>
<proteinExistence type="predicted"/>
<dbReference type="Proteomes" id="UP000002729">
    <property type="component" value="Unassembled WGS sequence"/>
</dbReference>